<protein>
    <submittedName>
        <fullName evidence="1">Uncharacterized protein</fullName>
    </submittedName>
</protein>
<evidence type="ECO:0000313" key="2">
    <source>
        <dbReference type="Proteomes" id="UP001164929"/>
    </source>
</evidence>
<dbReference type="Proteomes" id="UP001164929">
    <property type="component" value="Chromosome 2"/>
</dbReference>
<dbReference type="AlphaFoldDB" id="A0AAD6RHZ9"/>
<gene>
    <name evidence="1" type="ORF">NC653_007437</name>
</gene>
<sequence length="68" mass="7419">MNNQSMREAAVCSLGTEFDALLSVCSFSLFLFPENKDNYASSDDCFSKALPHLDPLSFQALPLSTLLG</sequence>
<organism evidence="1 2">
    <name type="scientific">Populus alba x Populus x berolinensis</name>
    <dbReference type="NCBI Taxonomy" id="444605"/>
    <lineage>
        <taxon>Eukaryota</taxon>
        <taxon>Viridiplantae</taxon>
        <taxon>Streptophyta</taxon>
        <taxon>Embryophyta</taxon>
        <taxon>Tracheophyta</taxon>
        <taxon>Spermatophyta</taxon>
        <taxon>Magnoliopsida</taxon>
        <taxon>eudicotyledons</taxon>
        <taxon>Gunneridae</taxon>
        <taxon>Pentapetalae</taxon>
        <taxon>rosids</taxon>
        <taxon>fabids</taxon>
        <taxon>Malpighiales</taxon>
        <taxon>Salicaceae</taxon>
        <taxon>Saliceae</taxon>
        <taxon>Populus</taxon>
    </lineage>
</organism>
<proteinExistence type="predicted"/>
<accession>A0AAD6RHZ9</accession>
<evidence type="ECO:0000313" key="1">
    <source>
        <dbReference type="EMBL" id="KAJ7008770.1"/>
    </source>
</evidence>
<comment type="caution">
    <text evidence="1">The sequence shown here is derived from an EMBL/GenBank/DDBJ whole genome shotgun (WGS) entry which is preliminary data.</text>
</comment>
<dbReference type="EMBL" id="JAQIZT010000002">
    <property type="protein sequence ID" value="KAJ7008770.1"/>
    <property type="molecule type" value="Genomic_DNA"/>
</dbReference>
<reference evidence="1" key="1">
    <citation type="journal article" date="2023" name="Mol. Ecol. Resour.">
        <title>Chromosome-level genome assembly of a triploid poplar Populus alba 'Berolinensis'.</title>
        <authorList>
            <person name="Chen S."/>
            <person name="Yu Y."/>
            <person name="Wang X."/>
            <person name="Wang S."/>
            <person name="Zhang T."/>
            <person name="Zhou Y."/>
            <person name="He R."/>
            <person name="Meng N."/>
            <person name="Wang Y."/>
            <person name="Liu W."/>
            <person name="Liu Z."/>
            <person name="Liu J."/>
            <person name="Guo Q."/>
            <person name="Huang H."/>
            <person name="Sederoff R.R."/>
            <person name="Wang G."/>
            <person name="Qu G."/>
            <person name="Chen S."/>
        </authorList>
    </citation>
    <scope>NUCLEOTIDE SEQUENCE</scope>
    <source>
        <strain evidence="1">SC-2020</strain>
    </source>
</reference>
<keyword evidence="2" id="KW-1185">Reference proteome</keyword>
<name>A0AAD6RHZ9_9ROSI</name>